<feature type="domain" description="Ig-like" evidence="5">
    <location>
        <begin position="232"/>
        <end position="320"/>
    </location>
</feature>
<feature type="transmembrane region" description="Helical" evidence="4">
    <location>
        <begin position="565"/>
        <end position="584"/>
    </location>
</feature>
<dbReference type="SMART" id="SM00408">
    <property type="entry name" value="IGc2"/>
    <property type="match status" value="7"/>
</dbReference>
<evidence type="ECO:0000256" key="1">
    <source>
        <dbReference type="ARBA" id="ARBA00022737"/>
    </source>
</evidence>
<evidence type="ECO:0000259" key="5">
    <source>
        <dbReference type="PROSITE" id="PS50835"/>
    </source>
</evidence>
<dbReference type="PROSITE" id="PS50853">
    <property type="entry name" value="FN3"/>
    <property type="match status" value="5"/>
</dbReference>
<proteinExistence type="predicted"/>
<dbReference type="PANTHER" id="PTHR44170">
    <property type="entry name" value="PROTEIN SIDEKICK"/>
    <property type="match status" value="1"/>
</dbReference>
<dbReference type="InterPro" id="IPR013098">
    <property type="entry name" value="Ig_I-set"/>
</dbReference>
<dbReference type="InterPro" id="IPR036116">
    <property type="entry name" value="FN3_sf"/>
</dbReference>
<feature type="domain" description="Fibronectin type-III" evidence="6">
    <location>
        <begin position="1284"/>
        <end position="1377"/>
    </location>
</feature>
<dbReference type="Pfam" id="PF07679">
    <property type="entry name" value="I-set"/>
    <property type="match status" value="4"/>
</dbReference>
<keyword evidence="4" id="KW-0472">Membrane</keyword>
<feature type="domain" description="Fibronectin type-III" evidence="6">
    <location>
        <begin position="988"/>
        <end position="1085"/>
    </location>
</feature>
<dbReference type="SMART" id="SM00409">
    <property type="entry name" value="IG"/>
    <property type="match status" value="8"/>
</dbReference>
<dbReference type="InterPro" id="IPR003961">
    <property type="entry name" value="FN3_dom"/>
</dbReference>
<dbReference type="CDD" id="cd20956">
    <property type="entry name" value="IgI_4_Dscam"/>
    <property type="match status" value="1"/>
</dbReference>
<feature type="domain" description="Fibronectin type-III" evidence="6">
    <location>
        <begin position="1089"/>
        <end position="1183"/>
    </location>
</feature>
<keyword evidence="8" id="KW-1185">Reference proteome</keyword>
<dbReference type="Pfam" id="PF13927">
    <property type="entry name" value="Ig_3"/>
    <property type="match status" value="3"/>
</dbReference>
<dbReference type="CDD" id="cd20958">
    <property type="entry name" value="IgI_5_Dscam"/>
    <property type="match status" value="1"/>
</dbReference>
<name>A0ABQ8TNP8_PERAM</name>
<feature type="domain" description="Ig-like" evidence="5">
    <location>
        <begin position="580"/>
        <end position="667"/>
    </location>
</feature>
<keyword evidence="2" id="KW-1015">Disulfide bond</keyword>
<organism evidence="7 8">
    <name type="scientific">Periplaneta americana</name>
    <name type="common">American cockroach</name>
    <name type="synonym">Blatta americana</name>
    <dbReference type="NCBI Taxonomy" id="6978"/>
    <lineage>
        <taxon>Eukaryota</taxon>
        <taxon>Metazoa</taxon>
        <taxon>Ecdysozoa</taxon>
        <taxon>Arthropoda</taxon>
        <taxon>Hexapoda</taxon>
        <taxon>Insecta</taxon>
        <taxon>Pterygota</taxon>
        <taxon>Neoptera</taxon>
        <taxon>Polyneoptera</taxon>
        <taxon>Dictyoptera</taxon>
        <taxon>Blattodea</taxon>
        <taxon>Blattoidea</taxon>
        <taxon>Blattidae</taxon>
        <taxon>Blattinae</taxon>
        <taxon>Periplaneta</taxon>
    </lineage>
</organism>
<evidence type="ECO:0000256" key="4">
    <source>
        <dbReference type="SAM" id="Phobius"/>
    </source>
</evidence>
<protein>
    <recommendedName>
        <fullName evidence="9">Down syndrome cell adhesion molecule-like protein Dscam2</fullName>
    </recommendedName>
</protein>
<feature type="compositionally biased region" description="Low complexity" evidence="3">
    <location>
        <begin position="1226"/>
        <end position="1237"/>
    </location>
</feature>
<dbReference type="InterPro" id="IPR007110">
    <property type="entry name" value="Ig-like_dom"/>
</dbReference>
<feature type="domain" description="Ig-like" evidence="5">
    <location>
        <begin position="438"/>
        <end position="523"/>
    </location>
</feature>
<dbReference type="EMBL" id="JAJSOF020000005">
    <property type="protein sequence ID" value="KAJ4448316.1"/>
    <property type="molecule type" value="Genomic_DNA"/>
</dbReference>
<feature type="domain" description="Ig-like" evidence="5">
    <location>
        <begin position="139"/>
        <end position="228"/>
    </location>
</feature>
<evidence type="ECO:0000256" key="2">
    <source>
        <dbReference type="ARBA" id="ARBA00023157"/>
    </source>
</evidence>
<feature type="domain" description="Ig-like" evidence="5">
    <location>
        <begin position="677"/>
        <end position="771"/>
    </location>
</feature>
<accession>A0ABQ8TNP8</accession>
<dbReference type="InterPro" id="IPR013783">
    <property type="entry name" value="Ig-like_fold"/>
</dbReference>
<dbReference type="CDD" id="cd00063">
    <property type="entry name" value="FN3"/>
    <property type="match status" value="5"/>
</dbReference>
<evidence type="ECO:0000313" key="7">
    <source>
        <dbReference type="EMBL" id="KAJ4448316.1"/>
    </source>
</evidence>
<gene>
    <name evidence="7" type="ORF">ANN_10331</name>
</gene>
<keyword evidence="1" id="KW-0677">Repeat</keyword>
<feature type="domain" description="Ig-like" evidence="5">
    <location>
        <begin position="1190"/>
        <end position="1282"/>
    </location>
</feature>
<dbReference type="PROSITE" id="PS50835">
    <property type="entry name" value="IG_LIKE"/>
    <property type="match status" value="8"/>
</dbReference>
<dbReference type="InterPro" id="IPR003599">
    <property type="entry name" value="Ig_sub"/>
</dbReference>
<feature type="domain" description="Ig-like" evidence="5">
    <location>
        <begin position="326"/>
        <end position="418"/>
    </location>
</feature>
<feature type="domain" description="Ig-like" evidence="5">
    <location>
        <begin position="23"/>
        <end position="123"/>
    </location>
</feature>
<dbReference type="SUPFAM" id="SSF49265">
    <property type="entry name" value="Fibronectin type III"/>
    <property type="match status" value="4"/>
</dbReference>
<dbReference type="SUPFAM" id="SSF48726">
    <property type="entry name" value="Immunoglobulin"/>
    <property type="match status" value="8"/>
</dbReference>
<dbReference type="PANTHER" id="PTHR44170:SF52">
    <property type="entry name" value="PROTEIN SAX-3"/>
    <property type="match status" value="1"/>
</dbReference>
<dbReference type="Gene3D" id="2.60.40.10">
    <property type="entry name" value="Immunoglobulins"/>
    <property type="match status" value="13"/>
</dbReference>
<dbReference type="InterPro" id="IPR036179">
    <property type="entry name" value="Ig-like_dom_sf"/>
</dbReference>
<feature type="domain" description="Fibronectin type-III" evidence="6">
    <location>
        <begin position="749"/>
        <end position="853"/>
    </location>
</feature>
<dbReference type="SMART" id="SM00060">
    <property type="entry name" value="FN3"/>
    <property type="match status" value="5"/>
</dbReference>
<comment type="caution">
    <text evidence="7">The sequence shown here is derived from an EMBL/GenBank/DDBJ whole genome shotgun (WGS) entry which is preliminary data.</text>
</comment>
<feature type="region of interest" description="Disordered" evidence="3">
    <location>
        <begin position="1223"/>
        <end position="1250"/>
    </location>
</feature>
<evidence type="ECO:0008006" key="9">
    <source>
        <dbReference type="Google" id="ProtNLM"/>
    </source>
</evidence>
<dbReference type="Pfam" id="PF00041">
    <property type="entry name" value="fn3"/>
    <property type="match status" value="4"/>
</dbReference>
<keyword evidence="4" id="KW-0812">Transmembrane</keyword>
<keyword evidence="4" id="KW-1133">Transmembrane helix</keyword>
<evidence type="ECO:0000256" key="3">
    <source>
        <dbReference type="SAM" id="MobiDB-lite"/>
    </source>
</evidence>
<feature type="transmembrane region" description="Helical" evidence="4">
    <location>
        <begin position="538"/>
        <end position="558"/>
    </location>
</feature>
<feature type="domain" description="Fibronectin type-III" evidence="6">
    <location>
        <begin position="881"/>
        <end position="983"/>
    </location>
</feature>
<reference evidence="7 8" key="1">
    <citation type="journal article" date="2022" name="Allergy">
        <title>Genome assembly and annotation of Periplaneta americana reveal a comprehensive cockroach allergen profile.</title>
        <authorList>
            <person name="Wang L."/>
            <person name="Xiong Q."/>
            <person name="Saelim N."/>
            <person name="Wang L."/>
            <person name="Nong W."/>
            <person name="Wan A.T."/>
            <person name="Shi M."/>
            <person name="Liu X."/>
            <person name="Cao Q."/>
            <person name="Hui J.H.L."/>
            <person name="Sookrung N."/>
            <person name="Leung T.F."/>
            <person name="Tungtrongchitr A."/>
            <person name="Tsui S.K.W."/>
        </authorList>
    </citation>
    <scope>NUCLEOTIDE SEQUENCE [LARGE SCALE GENOMIC DNA]</scope>
    <source>
        <strain evidence="7">PWHHKU_190912</strain>
    </source>
</reference>
<evidence type="ECO:0000313" key="8">
    <source>
        <dbReference type="Proteomes" id="UP001148838"/>
    </source>
</evidence>
<evidence type="ECO:0000259" key="6">
    <source>
        <dbReference type="PROSITE" id="PS50853"/>
    </source>
</evidence>
<sequence length="1389" mass="151741">MHVSMLTVEKCQQILRAEHCHNPEAPVSDVMQPYQLQVHNVFVMSGNVAVLRCNIPSFVRGLVQVSSWLRDEHLLGRTVIHPGGRFTLTASGSLHIRDTISDDGFARFYCQTVHRLTGEKRLSMPGQIIVTQPEGNIPPRIEHSVPNVNARSGNPTDLVCAAQGSPPPMYRWYRDLEGVLQEVRIGMVLVRPLQSVLQFPRVQPEDGGRYICVVSNLMGEDRREITLNVVTPLTAHIRPQQQVVDAGSPATFNCSVQGGAGGTHISWLKDARPLLDSPRVSVLQQGDMLLVRGVRKADRGMYQCVARSGDESAQGSAELTLGAVAPELQSTFIEQTLQPGPPVSLRCAASGNPPPRITWLLDGGELMPRGYVLGSFLDSAGDVISHLNISSVRVQHGGLYTCVARNVLGAVQHSATLNIYVRTKQNGNILLSWFSTGPPSARAPQNLTVVAGLDVYLRCPVAGFPITSVTWQRTGDILPTHLRHRVFPNGTLLVRQVEGATDRGEYSCAVINQQGQRAQGRLYLDVMMRLDDINKYCLLHSLLCKMFYAPLYSGLRVMHVSTFRYFFFNLLTVFVIPVAPTWLIEPQDISVLFQHPVSLHCQANGFPTPAITWMKAKGDQPGEYSSLESGPRLVISGNGSVLIRAVDPSHEGHYTCQASNGIGSGLSKVIFLRVNVPAHFRSRAVNQSGVAGEGLVLVCEAEGDLPLHVAWSASHRPLNPSHTQIMERQTPHGVTAELHLESLTRRDAGPYRCSASNDFGQDEMIVYLTVKEPPEAPGRVEVQEVGSRWFREEEPTLGGGMSSWNNVTVGGSIRKARLGALRPATSYRLRLLAVNEVGAGPPSEATLALTLQEAPSGPPIDVTVEATSPESLVVKWKLSQSTSSLAATALDHIQTLFFLSFQPPLVSYSNGEILGYQVGYREIPAGNAPATAPQQLRTVRGRRLEVTLTSLRQYTRYEVTVRAFNQVGSGPASPAQTVTTLEGVPDMAPQDLRCNAVSPQSVRVRWDPPPPEHRNGIIEGYKVLYKHINLRGGISSDVEVKKTTNLETNLHGLAKFANYSVRVLAFTTAGEGVRSNPVHCTTEEDVPGPPEQIKALAMTSDSIMVAWTRPLEPNGNIIKYNVYYHSLLHKDEHKETVFGDRELIYEVRRLKEFQQYEFWVSASTIIGEGQSSVKVAQAPVSRVHACISVPARIASFSRRVIAGAGQSIMLACHAVGLPAPNRSWRGPSGSTISPTSGNRHHRILPDGGLALGPLRPEDAGNYTCVAENVFGRDEVTYGVTVQVSPGPPHISIPATTTRTLSLQWRLPDNGGSPVIGYTLSYKREFGEWQEVPIDPDRKTYTLEGVKCGSAYQLFLTAVNSVGSGKPSIVVTATTKGGGRTFYCLVWLQT</sequence>
<dbReference type="Proteomes" id="UP001148838">
    <property type="component" value="Unassembled WGS sequence"/>
</dbReference>
<dbReference type="InterPro" id="IPR003598">
    <property type="entry name" value="Ig_sub2"/>
</dbReference>